<protein>
    <recommendedName>
        <fullName evidence="3">B30.2/SPRY domain-containing protein</fullName>
    </recommendedName>
</protein>
<dbReference type="RefSeq" id="WP_129965026.1">
    <property type="nucleotide sequence ID" value="NZ_CP126026.1"/>
</dbReference>
<dbReference type="EMBL" id="JBGBZA010000002">
    <property type="protein sequence ID" value="MEY9317195.1"/>
    <property type="molecule type" value="Genomic_DNA"/>
</dbReference>
<comment type="caution">
    <text evidence="1">The sequence shown here is derived from an EMBL/GenBank/DDBJ whole genome shotgun (WGS) entry which is preliminary data.</text>
</comment>
<dbReference type="InterPro" id="IPR013320">
    <property type="entry name" value="ConA-like_dom_sf"/>
</dbReference>
<accession>A0ABV4F192</accession>
<organism evidence="1 2">
    <name type="scientific">Bradyrhizobium elkanii</name>
    <dbReference type="NCBI Taxonomy" id="29448"/>
    <lineage>
        <taxon>Bacteria</taxon>
        <taxon>Pseudomonadati</taxon>
        <taxon>Pseudomonadota</taxon>
        <taxon>Alphaproteobacteria</taxon>
        <taxon>Hyphomicrobiales</taxon>
        <taxon>Nitrobacteraceae</taxon>
        <taxon>Bradyrhizobium</taxon>
    </lineage>
</organism>
<keyword evidence="2" id="KW-1185">Reference proteome</keyword>
<dbReference type="Proteomes" id="UP001565471">
    <property type="component" value="Unassembled WGS sequence"/>
</dbReference>
<reference evidence="1 2" key="1">
    <citation type="submission" date="2024-07" db="EMBL/GenBank/DDBJ databases">
        <title>Genomic Encyclopedia of Type Strains, Phase V (KMG-V): Genome sequencing to study the core and pangenomes of soil and plant-associated prokaryotes.</title>
        <authorList>
            <person name="Whitman W."/>
        </authorList>
    </citation>
    <scope>NUCLEOTIDE SEQUENCE [LARGE SCALE GENOMIC DNA]</scope>
    <source>
        <strain evidence="1 2">USDA 415</strain>
    </source>
</reference>
<dbReference type="SUPFAM" id="SSF49899">
    <property type="entry name" value="Concanavalin A-like lectins/glucanases"/>
    <property type="match status" value="1"/>
</dbReference>
<evidence type="ECO:0000313" key="2">
    <source>
        <dbReference type="Proteomes" id="UP001565471"/>
    </source>
</evidence>
<name>A0ABV4F192_BRAEL</name>
<dbReference type="Gene3D" id="2.60.120.920">
    <property type="match status" value="1"/>
</dbReference>
<evidence type="ECO:0000313" key="1">
    <source>
        <dbReference type="EMBL" id="MEY9317195.1"/>
    </source>
</evidence>
<sequence length="211" mass="21367">MFISPQIVATRPPAIVSAGGFTPTTFDAASLSNVTLSNGNLTATRSNTSVGGAQSIAAKGTGKFYWEVMVGASHANTDFIGIASPTAGYFVCINGNDGTGIWLGDGRTPNNGSSTGVLGAANAPGTVIRNAYDAGNKKFWQAVNGGLWEGSGTADPTTNIGGRTQTNATMQPLVAFATNGAPQVGDNYTANFGATAFTYSVPSGFTAGWPP</sequence>
<dbReference type="InterPro" id="IPR043136">
    <property type="entry name" value="B30.2/SPRY_sf"/>
</dbReference>
<evidence type="ECO:0008006" key="3">
    <source>
        <dbReference type="Google" id="ProtNLM"/>
    </source>
</evidence>
<proteinExistence type="predicted"/>
<gene>
    <name evidence="1" type="ORF">ABIF29_003994</name>
</gene>